<keyword evidence="2" id="KW-1015">Disulfide bond</keyword>
<accession>A0A0C2C3G6</accession>
<comment type="caution">
    <text evidence="3">Lacks conserved residue(s) required for the propagation of feature annotation.</text>
</comment>
<keyword evidence="6" id="KW-1185">Reference proteome</keyword>
<keyword evidence="1" id="KW-0732">Signal</keyword>
<dbReference type="FunFam" id="1.10.10.1940:FF:000002">
    <property type="entry name" value="PHAryngeal gland Toxin-related"/>
    <property type="match status" value="2"/>
</dbReference>
<dbReference type="PANTHER" id="PTHR46219">
    <property type="entry name" value="PROTEIN CBG11138"/>
    <property type="match status" value="1"/>
</dbReference>
<evidence type="ECO:0000256" key="1">
    <source>
        <dbReference type="ARBA" id="ARBA00022729"/>
    </source>
</evidence>
<feature type="domain" description="ShKT" evidence="4">
    <location>
        <begin position="1"/>
        <end position="12"/>
    </location>
</feature>
<proteinExistence type="predicted"/>
<evidence type="ECO:0000256" key="3">
    <source>
        <dbReference type="PROSITE-ProRule" id="PRU01005"/>
    </source>
</evidence>
<evidence type="ECO:0000313" key="6">
    <source>
        <dbReference type="Proteomes" id="UP000054047"/>
    </source>
</evidence>
<name>A0A0C2C3G6_9BILA</name>
<reference evidence="5 6" key="1">
    <citation type="submission" date="2013-12" db="EMBL/GenBank/DDBJ databases">
        <title>Draft genome of the parsitic nematode Ancylostoma duodenale.</title>
        <authorList>
            <person name="Mitreva M."/>
        </authorList>
    </citation>
    <scope>NUCLEOTIDE SEQUENCE [LARGE SCALE GENOMIC DNA]</scope>
    <source>
        <strain evidence="5 6">Zhejiang</strain>
    </source>
</reference>
<sequence length="136" mass="14128">MTEQCPRTCNRCSSSGVSGVSTATTASGTCVDKVNPRTGTSDCPMRASLCQDSNYIALMRTECPRTCGFCTSTGSTVAGTATVTGATVTTRAAGTCLDALNPRTGVSDCPQRVALCNDSLYRDLMQTQCPRTCGVC</sequence>
<protein>
    <submittedName>
        <fullName evidence="5">ShTK domain protein</fullName>
    </submittedName>
</protein>
<evidence type="ECO:0000313" key="5">
    <source>
        <dbReference type="EMBL" id="KIH44187.1"/>
    </source>
</evidence>
<feature type="domain" description="ShKT" evidence="4">
    <location>
        <begin position="30"/>
        <end position="70"/>
    </location>
</feature>
<evidence type="ECO:0000256" key="2">
    <source>
        <dbReference type="ARBA" id="ARBA00023157"/>
    </source>
</evidence>
<feature type="domain" description="ShKT" evidence="4">
    <location>
        <begin position="96"/>
        <end position="136"/>
    </location>
</feature>
<dbReference type="EMBL" id="KN779627">
    <property type="protein sequence ID" value="KIH44187.1"/>
    <property type="molecule type" value="Genomic_DNA"/>
</dbReference>
<dbReference type="PROSITE" id="PS51670">
    <property type="entry name" value="SHKT"/>
    <property type="match status" value="3"/>
</dbReference>
<evidence type="ECO:0000259" key="4">
    <source>
        <dbReference type="PROSITE" id="PS51670"/>
    </source>
</evidence>
<organism evidence="5 6">
    <name type="scientific">Ancylostoma duodenale</name>
    <dbReference type="NCBI Taxonomy" id="51022"/>
    <lineage>
        <taxon>Eukaryota</taxon>
        <taxon>Metazoa</taxon>
        <taxon>Ecdysozoa</taxon>
        <taxon>Nematoda</taxon>
        <taxon>Chromadorea</taxon>
        <taxon>Rhabditida</taxon>
        <taxon>Rhabditina</taxon>
        <taxon>Rhabditomorpha</taxon>
        <taxon>Strongyloidea</taxon>
        <taxon>Ancylostomatidae</taxon>
        <taxon>Ancylostomatinae</taxon>
        <taxon>Ancylostoma</taxon>
    </lineage>
</organism>
<dbReference type="SMART" id="SM00254">
    <property type="entry name" value="ShKT"/>
    <property type="match status" value="2"/>
</dbReference>
<gene>
    <name evidence="5" type="ORF">ANCDUO_25795</name>
</gene>
<dbReference type="Proteomes" id="UP000054047">
    <property type="component" value="Unassembled WGS sequence"/>
</dbReference>
<dbReference type="InterPro" id="IPR003582">
    <property type="entry name" value="ShKT_dom"/>
</dbReference>
<dbReference type="FunFam" id="1.10.10.1870:FF:000001">
    <property type="entry name" value="Metalloendopeptidase"/>
    <property type="match status" value="1"/>
</dbReference>
<dbReference type="Pfam" id="PF01549">
    <property type="entry name" value="ShK"/>
    <property type="match status" value="3"/>
</dbReference>
<dbReference type="OrthoDB" id="5868199at2759"/>
<dbReference type="AlphaFoldDB" id="A0A0C2C3G6"/>
<dbReference type="Gene3D" id="1.10.10.1870">
    <property type="entry name" value="ShTK domain-like"/>
    <property type="match status" value="2"/>
</dbReference>